<evidence type="ECO:0000313" key="1">
    <source>
        <dbReference type="EMBL" id="GBM03052.1"/>
    </source>
</evidence>
<sequence>MQNYDAQVSDISLYLGMIELQARTAEIEESEWVSQLMALFPLDLAQIIIKEPEEKMKDYLHIKGVLLDRFKMKPKTFLIKLTQHQRKSGAIWKELGFELRNNLESWLDGGCQGK</sequence>
<dbReference type="OrthoDB" id="6362792at2759"/>
<accession>A0A4Y2CF71</accession>
<gene>
    <name evidence="1" type="ORF">AVEN_14563_1</name>
</gene>
<keyword evidence="2" id="KW-1185">Reference proteome</keyword>
<proteinExistence type="predicted"/>
<comment type="caution">
    <text evidence="1">The sequence shown here is derived from an EMBL/GenBank/DDBJ whole genome shotgun (WGS) entry which is preliminary data.</text>
</comment>
<organism evidence="1 2">
    <name type="scientific">Araneus ventricosus</name>
    <name type="common">Orbweaver spider</name>
    <name type="synonym">Epeira ventricosa</name>
    <dbReference type="NCBI Taxonomy" id="182803"/>
    <lineage>
        <taxon>Eukaryota</taxon>
        <taxon>Metazoa</taxon>
        <taxon>Ecdysozoa</taxon>
        <taxon>Arthropoda</taxon>
        <taxon>Chelicerata</taxon>
        <taxon>Arachnida</taxon>
        <taxon>Araneae</taxon>
        <taxon>Araneomorphae</taxon>
        <taxon>Entelegynae</taxon>
        <taxon>Araneoidea</taxon>
        <taxon>Araneidae</taxon>
        <taxon>Araneus</taxon>
    </lineage>
</organism>
<dbReference type="AlphaFoldDB" id="A0A4Y2CF71"/>
<dbReference type="EMBL" id="BGPR01000186">
    <property type="protein sequence ID" value="GBM03052.1"/>
    <property type="molecule type" value="Genomic_DNA"/>
</dbReference>
<name>A0A4Y2CF71_ARAVE</name>
<reference evidence="1 2" key="1">
    <citation type="journal article" date="2019" name="Sci. Rep.">
        <title>Orb-weaving spider Araneus ventricosus genome elucidates the spidroin gene catalogue.</title>
        <authorList>
            <person name="Kono N."/>
            <person name="Nakamura H."/>
            <person name="Ohtoshi R."/>
            <person name="Moran D.A.P."/>
            <person name="Shinohara A."/>
            <person name="Yoshida Y."/>
            <person name="Fujiwara M."/>
            <person name="Mori M."/>
            <person name="Tomita M."/>
            <person name="Arakawa K."/>
        </authorList>
    </citation>
    <scope>NUCLEOTIDE SEQUENCE [LARGE SCALE GENOMIC DNA]</scope>
</reference>
<protein>
    <submittedName>
        <fullName evidence="1">Uncharacterized protein</fullName>
    </submittedName>
</protein>
<evidence type="ECO:0000313" key="2">
    <source>
        <dbReference type="Proteomes" id="UP000499080"/>
    </source>
</evidence>
<dbReference type="Proteomes" id="UP000499080">
    <property type="component" value="Unassembled WGS sequence"/>
</dbReference>